<evidence type="ECO:0000313" key="3">
    <source>
        <dbReference type="Proteomes" id="UP000249842"/>
    </source>
</evidence>
<keyword evidence="1" id="KW-0472">Membrane</keyword>
<accession>A0A328B1Z6</accession>
<name>A0A328B1Z6_9CAUL</name>
<feature type="transmembrane region" description="Helical" evidence="1">
    <location>
        <begin position="74"/>
        <end position="93"/>
    </location>
</feature>
<sequence>MIRQTWLLSDDPRTDQPEIEVLATRRTASEAADVAREAALAFRRHGFHKPSGCWWGADEARFHRFSVRGQSPRATASGIAVALAALATVAIIVRRPRKGARAQS</sequence>
<protein>
    <submittedName>
        <fullName evidence="2">Uncharacterized protein</fullName>
    </submittedName>
</protein>
<dbReference type="OrthoDB" id="7211102at2"/>
<reference evidence="3" key="1">
    <citation type="submission" date="2018-05" db="EMBL/GenBank/DDBJ databases">
        <authorList>
            <person name="Li X."/>
        </authorList>
    </citation>
    <scope>NUCLEOTIDE SEQUENCE [LARGE SCALE GENOMIC DNA]</scope>
    <source>
        <strain evidence="3">HKS-05</strain>
    </source>
</reference>
<comment type="caution">
    <text evidence="2">The sequence shown here is derived from an EMBL/GenBank/DDBJ whole genome shotgun (WGS) entry which is preliminary data.</text>
</comment>
<proteinExistence type="predicted"/>
<keyword evidence="1" id="KW-0812">Transmembrane</keyword>
<organism evidence="2 3">
    <name type="scientific">Phenylobacterium hankyongense</name>
    <dbReference type="NCBI Taxonomy" id="1813876"/>
    <lineage>
        <taxon>Bacteria</taxon>
        <taxon>Pseudomonadati</taxon>
        <taxon>Pseudomonadota</taxon>
        <taxon>Alphaproteobacteria</taxon>
        <taxon>Caulobacterales</taxon>
        <taxon>Caulobacteraceae</taxon>
        <taxon>Phenylobacterium</taxon>
    </lineage>
</organism>
<dbReference type="Proteomes" id="UP000249842">
    <property type="component" value="Unassembled WGS sequence"/>
</dbReference>
<dbReference type="AlphaFoldDB" id="A0A328B1Z6"/>
<evidence type="ECO:0000256" key="1">
    <source>
        <dbReference type="SAM" id="Phobius"/>
    </source>
</evidence>
<gene>
    <name evidence="2" type="ORF">DJ021_13915</name>
</gene>
<evidence type="ECO:0000313" key="2">
    <source>
        <dbReference type="EMBL" id="RAK60827.1"/>
    </source>
</evidence>
<dbReference type="EMBL" id="QFYP01000001">
    <property type="protein sequence ID" value="RAK60827.1"/>
    <property type="molecule type" value="Genomic_DNA"/>
</dbReference>
<keyword evidence="3" id="KW-1185">Reference proteome</keyword>
<keyword evidence="1" id="KW-1133">Transmembrane helix</keyword>